<keyword evidence="5" id="KW-0677">Repeat</keyword>
<keyword evidence="3" id="KW-0272">Extracellular matrix</keyword>
<keyword evidence="8" id="KW-0325">Glycoprotein</keyword>
<evidence type="ECO:0000256" key="5">
    <source>
        <dbReference type="ARBA" id="ARBA00022737"/>
    </source>
</evidence>
<accession>A0A8D1B920</accession>
<dbReference type="FunFam" id="3.40.50.410:FF:000082">
    <property type="entry name" value="Collagen type VI alpha 5 chain"/>
    <property type="match status" value="1"/>
</dbReference>
<name>A0A8D1B920_PIG</name>
<evidence type="ECO:0000256" key="14">
    <source>
        <dbReference type="SAM" id="MobiDB-lite"/>
    </source>
</evidence>
<dbReference type="Ensembl" id="ENSSSCT00035104012.1">
    <property type="protein sequence ID" value="ENSSSCP00035044527.1"/>
    <property type="gene ID" value="ENSSSCG00035076328.1"/>
</dbReference>
<dbReference type="InterPro" id="IPR002035">
    <property type="entry name" value="VWF_A"/>
</dbReference>
<keyword evidence="2" id="KW-0964">Secreted</keyword>
<evidence type="ECO:0000259" key="16">
    <source>
        <dbReference type="PROSITE" id="PS50234"/>
    </source>
</evidence>
<dbReference type="FunFam" id="3.40.50.410:FF:000016">
    <property type="entry name" value="Collagen type VI alpha 3 chain"/>
    <property type="match status" value="1"/>
</dbReference>
<feature type="domain" description="VWFA" evidence="16">
    <location>
        <begin position="2040"/>
        <end position="2234"/>
    </location>
</feature>
<dbReference type="FunFam" id="3.40.50.410:FF:000044">
    <property type="entry name" value="Collagen type VI alpha 6 chain"/>
    <property type="match status" value="1"/>
</dbReference>
<evidence type="ECO:0000256" key="8">
    <source>
        <dbReference type="ARBA" id="ARBA00023180"/>
    </source>
</evidence>
<keyword evidence="6" id="KW-0130">Cell adhesion</keyword>
<evidence type="ECO:0000256" key="12">
    <source>
        <dbReference type="ARBA" id="ARBA00071949"/>
    </source>
</evidence>
<dbReference type="GO" id="GO:0005589">
    <property type="term" value="C:collagen type VI trimer"/>
    <property type="evidence" value="ECO:0007669"/>
    <property type="project" value="UniProtKB-ARBA"/>
</dbReference>
<evidence type="ECO:0000256" key="13">
    <source>
        <dbReference type="ARBA" id="ARBA00080704"/>
    </source>
</evidence>
<keyword evidence="7" id="KW-0176">Collagen</keyword>
<dbReference type="FunFam" id="3.40.50.410:FF:000004">
    <property type="entry name" value="collagen alpha-6(VI) chain"/>
    <property type="match status" value="2"/>
</dbReference>
<feature type="region of interest" description="Disordered" evidence="14">
    <location>
        <begin position="1464"/>
        <end position="1494"/>
    </location>
</feature>
<organism evidence="17 18">
    <name type="scientific">Sus scrofa</name>
    <name type="common">Pig</name>
    <dbReference type="NCBI Taxonomy" id="9823"/>
    <lineage>
        <taxon>Eukaryota</taxon>
        <taxon>Metazoa</taxon>
        <taxon>Chordata</taxon>
        <taxon>Craniata</taxon>
        <taxon>Vertebrata</taxon>
        <taxon>Euteleostomi</taxon>
        <taxon>Mammalia</taxon>
        <taxon>Eutheria</taxon>
        <taxon>Laurasiatheria</taxon>
        <taxon>Artiodactyla</taxon>
        <taxon>Suina</taxon>
        <taxon>Suidae</taxon>
        <taxon>Sus</taxon>
    </lineage>
</organism>
<dbReference type="Pfam" id="PF00092">
    <property type="entry name" value="VWA"/>
    <property type="match status" value="9"/>
</dbReference>
<proteinExistence type="inferred from homology"/>
<dbReference type="Gene3D" id="3.40.50.410">
    <property type="entry name" value="von Willebrand factor, type A domain"/>
    <property type="match status" value="9"/>
</dbReference>
<evidence type="ECO:0000313" key="17">
    <source>
        <dbReference type="Ensembl" id="ENSSSCP00035044527.1"/>
    </source>
</evidence>
<evidence type="ECO:0000256" key="3">
    <source>
        <dbReference type="ARBA" id="ARBA00022530"/>
    </source>
</evidence>
<evidence type="ECO:0000256" key="11">
    <source>
        <dbReference type="ARBA" id="ARBA00044000"/>
    </source>
</evidence>
<protein>
    <recommendedName>
        <fullName evidence="12">Collagen alpha-5(VI) chain</fullName>
    </recommendedName>
    <alternativeName>
        <fullName evidence="13">Collagen alpha-1(XXIX) chain</fullName>
    </alternativeName>
</protein>
<feature type="domain" description="VWFA" evidence="16">
    <location>
        <begin position="464"/>
        <end position="634"/>
    </location>
</feature>
<feature type="region of interest" description="Disordered" evidence="14">
    <location>
        <begin position="1422"/>
        <end position="1447"/>
    </location>
</feature>
<dbReference type="PRINTS" id="PR00453">
    <property type="entry name" value="VWFADOMAIN"/>
</dbReference>
<keyword evidence="4 15" id="KW-0732">Signal</keyword>
<evidence type="ECO:0000256" key="4">
    <source>
        <dbReference type="ARBA" id="ARBA00022729"/>
    </source>
</evidence>
<dbReference type="FunFam" id="3.40.50.410:FF:000003">
    <property type="entry name" value="Collagen type VI alpha 3 chain"/>
    <property type="match status" value="2"/>
</dbReference>
<dbReference type="SMART" id="SM00327">
    <property type="entry name" value="VWA"/>
    <property type="match status" value="9"/>
</dbReference>
<evidence type="ECO:0000256" key="15">
    <source>
        <dbReference type="SAM" id="SignalP"/>
    </source>
</evidence>
<evidence type="ECO:0000256" key="1">
    <source>
        <dbReference type="ARBA" id="ARBA00004498"/>
    </source>
</evidence>
<dbReference type="Proteomes" id="UP000694720">
    <property type="component" value="Unplaced"/>
</dbReference>
<gene>
    <name evidence="17" type="primary">COL6A5</name>
</gene>
<feature type="chain" id="PRO_5034400042" description="Collagen alpha-5(VI) chain" evidence="15">
    <location>
        <begin position="19"/>
        <end position="2352"/>
    </location>
</feature>
<dbReference type="CDD" id="cd01472">
    <property type="entry name" value="vWA_collagen"/>
    <property type="match status" value="2"/>
</dbReference>
<feature type="domain" description="VWFA" evidence="16">
    <location>
        <begin position="1716"/>
        <end position="1905"/>
    </location>
</feature>
<dbReference type="PROSITE" id="PS50234">
    <property type="entry name" value="VWFA"/>
    <property type="match status" value="9"/>
</dbReference>
<comment type="function">
    <text evidence="10">Collagen VI acts as a cell-binding protein.</text>
</comment>
<comment type="similarity">
    <text evidence="11">Belongs to the type VI collagen family.</text>
</comment>
<dbReference type="InterPro" id="IPR050525">
    <property type="entry name" value="ECM_Assembly_Org"/>
</dbReference>
<feature type="domain" description="VWFA" evidence="16">
    <location>
        <begin position="30"/>
        <end position="207"/>
    </location>
</feature>
<evidence type="ECO:0000313" key="18">
    <source>
        <dbReference type="Proteomes" id="UP000694720"/>
    </source>
</evidence>
<comment type="subcellular location">
    <subcellularLocation>
        <location evidence="1">Secreted</location>
        <location evidence="1">Extracellular space</location>
        <location evidence="1">Extracellular matrix</location>
    </subcellularLocation>
</comment>
<dbReference type="SUPFAM" id="SSF53300">
    <property type="entry name" value="vWA-like"/>
    <property type="match status" value="10"/>
</dbReference>
<feature type="domain" description="VWFA" evidence="16">
    <location>
        <begin position="1025"/>
        <end position="1202"/>
    </location>
</feature>
<dbReference type="CDD" id="cd01450">
    <property type="entry name" value="vWFA_subfamily_ECM"/>
    <property type="match status" value="4"/>
</dbReference>
<dbReference type="InterPro" id="IPR036465">
    <property type="entry name" value="vWFA_dom_sf"/>
</dbReference>
<dbReference type="PANTHER" id="PTHR24020">
    <property type="entry name" value="COLLAGEN ALPHA"/>
    <property type="match status" value="1"/>
</dbReference>
<evidence type="ECO:0000256" key="7">
    <source>
        <dbReference type="ARBA" id="ARBA00023119"/>
    </source>
</evidence>
<dbReference type="GO" id="GO:0007155">
    <property type="term" value="P:cell adhesion"/>
    <property type="evidence" value="ECO:0007669"/>
    <property type="project" value="UniProtKB-KW"/>
</dbReference>
<feature type="signal peptide" evidence="15">
    <location>
        <begin position="1"/>
        <end position="18"/>
    </location>
</feature>
<feature type="domain" description="VWFA" evidence="16">
    <location>
        <begin position="836"/>
        <end position="1007"/>
    </location>
</feature>
<dbReference type="FunFam" id="3.40.50.410:FF:000021">
    <property type="entry name" value="Collagen, type VI, alpha 3"/>
    <property type="match status" value="2"/>
</dbReference>
<evidence type="ECO:0000256" key="9">
    <source>
        <dbReference type="ARBA" id="ARBA00023278"/>
    </source>
</evidence>
<sequence>MKSLTIIFVLIFWTETLTDQSPGPGPEYADVVFLVDSSDHLGTKSFPYMKTFINKMINSLPIETNKYHVGLAQYSDKLHTEFQLNTFKSKGPMLNHLKKNFGFLGGSLRIGNALREVHRTYFSSRRDRKQFPPILVVLASADSEDAVEEAAEALRKDGVRIISVGMQRVSEETLKAMATGQFRYNLRTVRDLSAFSQNMTQVLKEAIQYKEGEAHTDIQGSVTVSGAPEVPGVCSNLHTFSLSKGPFLRACEKDSLADVIFLVDESVGTSQNLRNLQNFLKNITSYMDVKDNCLRLGLMSYSDRAETLSVLKSSTSQAEFQKQIQKLSLRAGKSNVGAAVEKMRREGFSASSGSRRALGVPQIAVLVTNRPSDDEVREATLNLRLDDVTVFAMGIHGANKTQLEEIVSYPPRQTISMLESYADLGNYTNNFLKKLQNEIWSQISTKAEQKELDKTGCVDTKEVDIYFLIDGSGSIRSDHFEQIKKFMLEVIENFDIGPDKVRVGAVQYSDTREKEFDITDYTTDETLRKAISNIRQLGGGTYTGKALDFILQIIKKGREQRINKVPCYLIVLTDGMSTDDVLEPAEKLRAENIAVHAIGIGEANRTQLQQIAGKEERVSFGQNFDSLKNIKNEVLHSICTEKGCEDMKADIMFLVDSSGSIGLENFRTMKSFMKNLLAKIQIGLDKTRIGVVQFSDVTKEEFKLDTYFTQKEISDAIERMSPIEQNTLTGKALTSIEPYFTESKGARSMVRKFLILITDGEAQDDVRNPAKVLRDKGVVIFAVGVFRANRTQLEEISGDSSLVFQVESFSDLQEIENKLIFRVCALHDCKRIKELDVVFVLDHSSSIQPRDQESMINLTMHLVKKSDVGPNRVQFGALRYSNEPDIIFYLNSNRSAIMEHLRSLSAKGGDTYTAKALERANILFTEEHGSRIKQNVKQMLIIITDGRSHDHIHLSDKASKLRAKGIIIYAVGVGEANQEELETMAGNKHYTIHVSNFDSLKDVYQPLQESMCINAQESCSISEADVIFFCDGSDMVSDSDFVTMTTFLSDLIDNFDIESQRIKIGMAQFGSRYQEIIELQNSLNKTQWKSQIQTTTKSKGLPRMDLALKKVKFMFEQSVGGRRNAGVPQTLMVITSADPRHDVAEAVKTLRESGICIMVLGLGNVHKERLLPITGNSEKIITFQDFDKLKNVDVKKRMVREICQSCSKTNCFLDIVVGFDISTHRQGQLLFHGHPRLESYLPGILEDITSIRGVSCGAGAEVQVSVAFKVNSDQNFTTKFHIYKKTVFDGLLELTVNGATHLNAQFLQSMWATFNDTSASRGQVLLIFSDGLGGESEAMLEDQSDRLRKAGLDALLVVSLNAPIHNEFSSFEFGKGFDYRTPLTIGTRELGKMLSQYLGNIAERTCCCTFCKCSGTPGPPGIRGPQALKGEPGIPGDPGPVGPTGQRGKQGDYGIPGYGRVGKKGVKGPRGFPGDIGQKGDVGDPGIPGGPGPKGFRGLTVKKCPVYPTELVFALDQSYDITEQRFNETRDIITSIVNDLHIWENNCPVGARVVVVSYNSGTSYLIRGSDYRNKKQLLQLLSQIKYQNSGEVRDMGNAMRFVARNIFKRTFSGPNVRRVAVFFSNGQATSSSSIITATMEFSALDISPAVFAYNERVFLDEAFGFDNTGTFQVLPVPLNGEYEPLEKLRRCTLCYDKCFPDACSKKIFLPEDAYMDVAFLLDNSRNIASDEFKNVKALVSSMLDNFDIASYPLISDSGDRIALLSYSPWDRRKKDAIKTEFEFTTYDNQVLMKNHIQNDLQQLNGEATIGHALLWTMENLFPGTPNLRKHRVIFVVSAGENHERKEFLRKMALRAKCQGYVIFVISLGSTQEGDMEELASYPLDHHLIQLGRIHKPNLDYIVKFLKPFVYSVRRGFNQYPPPTLANACRLIDSEEDNPNTGLLFASEAHEISSGEDSFLGQELSAAKDSPFVMEDSGSDHLIYTPSQKIVPQKLMTKYEKYQDSEVIASLTSEHETGGRREEPGLTSELRDASLQEYYMDVAFLIDASRKVGNDEFKEVKAFISSVLDYFHLAPDPLTSTLGDRVAVLTYSPPGYMPNTEECPVYLEFDLVTYNSMHQMKHHLQDSLQQLNGDVFIGHALQWTIDNVFIGTPNLRKNKVIFVISAGETNPLDKEVLRNVSLRAKCQGYSIFVFSFGPLHNDKELEQLASQPLDHHLVQLGRTHKPDMNYIIKFVKPFVHSVRRAINKYPPADLRPKCVNITSPNPENDDTENTVFLLPEVYEIETENSEPWGGFGSQQQHLFELGDSHDNGSGIIDDLIQKLSMFFLTEELMMKDEEEAHSEEITAAENDRQ</sequence>
<evidence type="ECO:0000256" key="10">
    <source>
        <dbReference type="ARBA" id="ARBA00043858"/>
    </source>
</evidence>
<dbReference type="PANTHER" id="PTHR24020:SF90">
    <property type="entry name" value="COLLAGEN ALPHA-1(XXI) CHAIN"/>
    <property type="match status" value="1"/>
</dbReference>
<evidence type="ECO:0000256" key="2">
    <source>
        <dbReference type="ARBA" id="ARBA00022525"/>
    </source>
</evidence>
<feature type="domain" description="VWFA" evidence="16">
    <location>
        <begin position="258"/>
        <end position="435"/>
    </location>
</feature>
<feature type="domain" description="VWFA" evidence="16">
    <location>
        <begin position="650"/>
        <end position="819"/>
    </location>
</feature>
<keyword evidence="9" id="KW-0379">Hydroxylation</keyword>
<feature type="domain" description="VWFA" evidence="16">
    <location>
        <begin position="1510"/>
        <end position="1724"/>
    </location>
</feature>
<evidence type="ECO:0000256" key="6">
    <source>
        <dbReference type="ARBA" id="ARBA00022889"/>
    </source>
</evidence>
<reference evidence="17" key="1">
    <citation type="submission" date="2025-08" db="UniProtKB">
        <authorList>
            <consortium name="Ensembl"/>
        </authorList>
    </citation>
    <scope>IDENTIFICATION</scope>
</reference>